<organism evidence="1 2">
    <name type="scientific">Spirodela intermedia</name>
    <name type="common">Intermediate duckweed</name>
    <dbReference type="NCBI Taxonomy" id="51605"/>
    <lineage>
        <taxon>Eukaryota</taxon>
        <taxon>Viridiplantae</taxon>
        <taxon>Streptophyta</taxon>
        <taxon>Embryophyta</taxon>
        <taxon>Tracheophyta</taxon>
        <taxon>Spermatophyta</taxon>
        <taxon>Magnoliopsida</taxon>
        <taxon>Liliopsida</taxon>
        <taxon>Araceae</taxon>
        <taxon>Lemnoideae</taxon>
        <taxon>Spirodela</taxon>
    </lineage>
</organism>
<evidence type="ECO:0000313" key="1">
    <source>
        <dbReference type="EMBL" id="CAA7404747.1"/>
    </source>
</evidence>
<dbReference type="InterPro" id="IPR044968">
    <property type="entry name" value="PRD1"/>
</dbReference>
<reference evidence="1" key="1">
    <citation type="submission" date="2020-02" db="EMBL/GenBank/DDBJ databases">
        <authorList>
            <person name="Scholz U."/>
            <person name="Mascher M."/>
            <person name="Fiebig A."/>
        </authorList>
    </citation>
    <scope>NUCLEOTIDE SEQUENCE</scope>
</reference>
<proteinExistence type="predicted"/>
<keyword evidence="2" id="KW-1185">Reference proteome</keyword>
<accession>A0A7I8L434</accession>
<dbReference type="GO" id="GO:0042138">
    <property type="term" value="P:meiotic DNA double-strand break formation"/>
    <property type="evidence" value="ECO:0007669"/>
    <property type="project" value="InterPro"/>
</dbReference>
<dbReference type="PANTHER" id="PTHR36379:SF1">
    <property type="entry name" value="PUTATIVE RECOMBINATION INITIATION DEFECT 1-RELATED"/>
    <property type="match status" value="1"/>
</dbReference>
<dbReference type="EMBL" id="LR746274">
    <property type="protein sequence ID" value="CAA7404747.1"/>
    <property type="molecule type" value="Genomic_DNA"/>
</dbReference>
<dbReference type="OrthoDB" id="2019943at2759"/>
<dbReference type="Gene3D" id="1.25.10.10">
    <property type="entry name" value="Leucine-rich Repeat Variant"/>
    <property type="match status" value="1"/>
</dbReference>
<dbReference type="SUPFAM" id="SSF48371">
    <property type="entry name" value="ARM repeat"/>
    <property type="match status" value="1"/>
</dbReference>
<sequence>MAGRREAAASVVECGGDGEWDGEPRRCGKGHRAAVVMETAEGGSICLVCFSNLVADPGAPSHHVSYALSQLSRAICGGGGSFLRELRAFHGHLLVLPLVQVLSSFDDEPLACQAIDLVSDLCSGGSECADSSVNPCESLARDFIARIADRLSSGTLAWSRRQVYTLHCLGVLLDSEQAWNPSAYIRNKADLVLNLANGLQLPSEEIRGEILFVLYKLFALRDPQCDNIDDEDEDSLMGFRLLRLSLEVLLKTQSDDVRTNCIALLTVLIRRGYFKDGSGGITFGRRDKLEQSELVSDTALVNLFADAIKAPLLSSDTRVQIGTLDLVFHSVSMELYGPAEIGILIEENIADYVFEILRLSGNKDPLIIPCLRVLDLLTAAEDILRQRLAVGFPTLLSVLHYVADIPLHPVQCQAMKLVWNCMSNCPGVISTSQVEELAIILTGMFGRYKSGELGMLSETFVLGCLTFAEILKSPSSHQIRGLETLVKESLNNALLSSLSAHKTTNQLLLYSLYLMKEAILYSQEERFLTCSGTKEIMNCIVEICEVRLLPWLGTILDEGEDEDTVMEILEIFHLILLQESDVKKTNFAESLASSSWISWSFGYLGLLPSNKMKCRLYLLLSSVVDCIFGQEFGDPIRNAYMCLPSDPMELMFLLGQRSNCDYNLLSCQSAVISLLYISTLFEERIADEDQVLASLEQYILVNGSNFSVGIAGSTMLAQLIHLYSFTRGVLSANGAPYSREAEKTLFCMISEHDWDLLSMGIHPTALKWLFQQDSIGVPLSGQILNFCRSYNTNESQLNKHGKIIWVVDIQMLSDLSISEDSYLASILVLLLQQLEGECQEDDLNLVMNSMLSILNIFPEASNQFCLNNISNAFRTLYYSHSPFSEVFTTTSLLVFNVLSSAHPEVLSEDGAWLPITVKLLETVVNPLLDDDACSPEAHLIIGILCLVLRHSTNQAQALGEASKAILLNTALISAVDQKIQAACAKGPALVNHDEQTSFGESLLLVLLLYFFSLKSLQVQLGEAVNWQDFIQGPPGESTQSPPHVINISCGDLCRLLHYGSYLIKLVASQCLLELLTRITPQSLFSSEHLRSMAAVTEGLVFYADPTVAMNCGLCSSIILQWEKKKNPAQDFKWCRLIMDELALLLVAPGLASRSFKAQHKSAAHIANALLGLSDRAPEWMASLFNPPCVSGIIRSLSPSNVTAEMVELFRELAAGGFLDEEQAAGLRQVFQACRNQMYGGSGMERRPEEPVLVAGAGEAGKPCCTLLIRLMLSSSGQLATGHAASERLLKAIDGFFQASAGIP</sequence>
<name>A0A7I8L434_SPIIN</name>
<dbReference type="InterPro" id="IPR011989">
    <property type="entry name" value="ARM-like"/>
</dbReference>
<dbReference type="PANTHER" id="PTHR36379">
    <property type="entry name" value="PROTEIN PRD1"/>
    <property type="match status" value="1"/>
</dbReference>
<protein>
    <submittedName>
        <fullName evidence="1">Uncharacterized protein</fullName>
    </submittedName>
</protein>
<evidence type="ECO:0000313" key="2">
    <source>
        <dbReference type="Proteomes" id="UP000663760"/>
    </source>
</evidence>
<dbReference type="InterPro" id="IPR016024">
    <property type="entry name" value="ARM-type_fold"/>
</dbReference>
<dbReference type="Proteomes" id="UP000663760">
    <property type="component" value="Chromosome 11"/>
</dbReference>
<gene>
    <name evidence="1" type="ORF">SI8410_11015425</name>
</gene>